<keyword evidence="2" id="KW-0564">Palmitate</keyword>
<dbReference type="Pfam" id="PF02321">
    <property type="entry name" value="OEP"/>
    <property type="match status" value="2"/>
</dbReference>
<comment type="similarity">
    <text evidence="1 2">Belongs to the outer membrane factor (OMF) (TC 1.B.17) family.</text>
</comment>
<reference evidence="4" key="2">
    <citation type="submission" date="2011-02" db="EMBL/GenBank/DDBJ databases">
        <title>The complete genome of Fluviicola taffensis DSM 16823.</title>
        <authorList>
            <consortium name="US DOE Joint Genome Institute (JGI-PGF)"/>
            <person name="Lucas S."/>
            <person name="Copeland A."/>
            <person name="Lapidus A."/>
            <person name="Bruce D."/>
            <person name="Goodwin L."/>
            <person name="Pitluck S."/>
            <person name="Kyrpides N."/>
            <person name="Mavromatis K."/>
            <person name="Ivanova N."/>
            <person name="Mikhailova N."/>
            <person name="Pagani I."/>
            <person name="Chertkov O."/>
            <person name="Detter J.C."/>
            <person name="Han C."/>
            <person name="Tapia R."/>
            <person name="Land M."/>
            <person name="Hauser L."/>
            <person name="Markowitz V."/>
            <person name="Cheng J.-F."/>
            <person name="Hugenholtz P."/>
            <person name="Woyke T."/>
            <person name="Wu D."/>
            <person name="Tindall B."/>
            <person name="Pomrenke H.G."/>
            <person name="Brambilla E."/>
            <person name="Klenk H.-P."/>
            <person name="Eisen J.A."/>
        </authorList>
    </citation>
    <scope>NUCLEOTIDE SEQUENCE [LARGE SCALE GENOMIC DNA]</scope>
    <source>
        <strain evidence="4">DSM 16823 / RW262 / RW262</strain>
    </source>
</reference>
<dbReference type="GO" id="GO:0015562">
    <property type="term" value="F:efflux transmembrane transporter activity"/>
    <property type="evidence" value="ECO:0007669"/>
    <property type="project" value="InterPro"/>
</dbReference>
<protein>
    <submittedName>
        <fullName evidence="3">RND efflux system, outer membrane lipoprotein, NodT family</fullName>
    </submittedName>
</protein>
<dbReference type="Gene3D" id="2.20.200.10">
    <property type="entry name" value="Outer membrane efflux proteins (OEP)"/>
    <property type="match status" value="1"/>
</dbReference>
<keyword evidence="2 3" id="KW-0449">Lipoprotein</keyword>
<dbReference type="OrthoDB" id="9770517at2"/>
<dbReference type="PANTHER" id="PTHR30203:SF30">
    <property type="entry name" value="OUTER MEMBRANE PROTEIN-RELATED"/>
    <property type="match status" value="1"/>
</dbReference>
<proteinExistence type="inferred from homology"/>
<dbReference type="STRING" id="755732.Fluta_3866"/>
<gene>
    <name evidence="3" type="ordered locus">Fluta_3866</name>
</gene>
<dbReference type="RefSeq" id="WP_013688590.1">
    <property type="nucleotide sequence ID" value="NC_015321.1"/>
</dbReference>
<evidence type="ECO:0000256" key="2">
    <source>
        <dbReference type="RuleBase" id="RU362097"/>
    </source>
</evidence>
<keyword evidence="2" id="KW-1134">Transmembrane beta strand</keyword>
<dbReference type="PANTHER" id="PTHR30203">
    <property type="entry name" value="OUTER MEMBRANE CATION EFFLUX PROTEIN"/>
    <property type="match status" value="1"/>
</dbReference>
<dbReference type="PROSITE" id="PS51257">
    <property type="entry name" value="PROKAR_LIPOPROTEIN"/>
    <property type="match status" value="1"/>
</dbReference>
<dbReference type="EMBL" id="CP002542">
    <property type="protein sequence ID" value="AEA45832.1"/>
    <property type="molecule type" value="Genomic_DNA"/>
</dbReference>
<dbReference type="InterPro" id="IPR003423">
    <property type="entry name" value="OMP_efflux"/>
</dbReference>
<accession>F2IH18</accession>
<keyword evidence="4" id="KW-1185">Reference proteome</keyword>
<evidence type="ECO:0000313" key="4">
    <source>
        <dbReference type="Proteomes" id="UP000007463"/>
    </source>
</evidence>
<dbReference type="Proteomes" id="UP000007463">
    <property type="component" value="Chromosome"/>
</dbReference>
<dbReference type="KEGG" id="fte:Fluta_3866"/>
<keyword evidence="2" id="KW-0472">Membrane</keyword>
<dbReference type="eggNOG" id="COG1538">
    <property type="taxonomic scope" value="Bacteria"/>
</dbReference>
<comment type="subcellular location">
    <subcellularLocation>
        <location evidence="2">Cell membrane</location>
        <topology evidence="2">Lipid-anchor</topology>
    </subcellularLocation>
</comment>
<dbReference type="Gene3D" id="1.20.1600.10">
    <property type="entry name" value="Outer membrane efflux proteins (OEP)"/>
    <property type="match status" value="1"/>
</dbReference>
<dbReference type="SUPFAM" id="SSF56954">
    <property type="entry name" value="Outer membrane efflux proteins (OEP)"/>
    <property type="match status" value="1"/>
</dbReference>
<dbReference type="GO" id="GO:0005886">
    <property type="term" value="C:plasma membrane"/>
    <property type="evidence" value="ECO:0007669"/>
    <property type="project" value="UniProtKB-SubCell"/>
</dbReference>
<sequence length="488" mass="55075" precursor="true">MKQHKKINPWIHLAVLVFLTSCKVHQDALKTDISIPQKFEAEAPLLAIDSVKKITETPEKWQTFFKDPILVQLIDSALVNNLDMQIAFQKVQQARAGVQYTKGIRLPDLGVNLGAGVRRFGDYTIDGVGNYDTKFSTNLNNKQQLPNPIPDFYVGVYSTWEIDIWGKLKAKKKAAFSRFLAEEQGRNLVITNLISEIAIHYYNLMLLDRKRAIIAENILLQENALQVVGFQRDIGKSNQLAIELISAQVLAAKTLLMEVDQEIIEEENTLNFLLGRYPQPVFRSEFNVMPELTKNELPGIPSDLLGNRPDILTAAYRLKAQNADVKAAKAAFYPNLTLNANLGYQAFRAAFLFESPASIAYNVVGGLVTPLLNRRALKADLMASKASQQEAYLNYEKTILQAFTEVYQLVKLDNNFESRSVVKNEQVALLKQSVETSRTLFSSGRAGYLEIITSQENYLRSQIELLEIYRLKNQNNVHLYKALGGGWK</sequence>
<dbReference type="HOGENOM" id="CLU_012817_13_3_10"/>
<keyword evidence="2" id="KW-0812">Transmembrane</keyword>
<evidence type="ECO:0000313" key="3">
    <source>
        <dbReference type="EMBL" id="AEA45832.1"/>
    </source>
</evidence>
<dbReference type="InterPro" id="IPR010131">
    <property type="entry name" value="MdtP/NodT-like"/>
</dbReference>
<name>F2IH18_FLUTR</name>
<organism evidence="3 4">
    <name type="scientific">Fluviicola taffensis (strain DSM 16823 / NCIMB 13979 / RW262)</name>
    <dbReference type="NCBI Taxonomy" id="755732"/>
    <lineage>
        <taxon>Bacteria</taxon>
        <taxon>Pseudomonadati</taxon>
        <taxon>Bacteroidota</taxon>
        <taxon>Flavobacteriia</taxon>
        <taxon>Flavobacteriales</taxon>
        <taxon>Crocinitomicaceae</taxon>
        <taxon>Fluviicola</taxon>
    </lineage>
</organism>
<dbReference type="AlphaFoldDB" id="F2IH18"/>
<reference evidence="3 4" key="1">
    <citation type="journal article" date="2011" name="Stand. Genomic Sci.">
        <title>Complete genome sequence of the gliding freshwater bacterium Fluviicola taffensis type strain (RW262).</title>
        <authorList>
            <person name="Woyke T."/>
            <person name="Chertkov O."/>
            <person name="Lapidus A."/>
            <person name="Nolan M."/>
            <person name="Lucas S."/>
            <person name="Del Rio T.G."/>
            <person name="Tice H."/>
            <person name="Cheng J.F."/>
            <person name="Tapia R."/>
            <person name="Han C."/>
            <person name="Goodwin L."/>
            <person name="Pitluck S."/>
            <person name="Liolios K."/>
            <person name="Pagani I."/>
            <person name="Ivanova N."/>
            <person name="Huntemann M."/>
            <person name="Mavromatis K."/>
            <person name="Mikhailova N."/>
            <person name="Pati A."/>
            <person name="Chen A."/>
            <person name="Palaniappan K."/>
            <person name="Land M."/>
            <person name="Hauser L."/>
            <person name="Brambilla E.M."/>
            <person name="Rohde M."/>
            <person name="Mwirichia R."/>
            <person name="Sikorski J."/>
            <person name="Tindall B.J."/>
            <person name="Goker M."/>
            <person name="Bristow J."/>
            <person name="Eisen J.A."/>
            <person name="Markowitz V."/>
            <person name="Hugenholtz P."/>
            <person name="Klenk H.P."/>
            <person name="Kyrpides N.C."/>
        </authorList>
    </citation>
    <scope>NUCLEOTIDE SEQUENCE [LARGE SCALE GENOMIC DNA]</scope>
    <source>
        <strain evidence="4">DSM 16823 / RW262 / RW262</strain>
    </source>
</reference>
<evidence type="ECO:0000256" key="1">
    <source>
        <dbReference type="ARBA" id="ARBA00007613"/>
    </source>
</evidence>
<dbReference type="NCBIfam" id="TIGR01845">
    <property type="entry name" value="outer_NodT"/>
    <property type="match status" value="1"/>
</dbReference>